<gene>
    <name evidence="1" type="ORF">P879_00785</name>
</gene>
<sequence length="414" mass="46359">QSLDSEAGFLIQPNNLSLIRPSFFGKNDSVSVAWYENGTLANLSHRAFGSHSESLHDFDPCTVYDSVITARTVEKSALLFQANFKDARKPRTPKLTITDDHTLLIDWTSDFICKPVEYAVHLDEHSKSVRTLITPGHVTQTGFPNVLGCNAVDICISAVYSPLVNETTCVLGWRPKKDKPSNVKFTKAGDTVNISWILQDSCQPDSYQVYIRKGSQSVSFHVVPGSSNQLSILSPPECPPCIVLVGAAYPELYNTLSDPVRWPANSGEYPHFVIDGFHQAWFGVESNKKPPSNRRLVFKGPNRIYRKTDTVEQHTLTSIGYLRCAVLYYRVTIRNERDNNQTYFLLGREECLPLITNEEASYTANVKTVTTEGQTFGSDVVRLQIAEDGMFKVERVCLHVAGAKAIRKNPEIFF</sequence>
<dbReference type="OrthoDB" id="10301477at2759"/>
<proteinExistence type="predicted"/>
<feature type="non-terminal residue" evidence="1">
    <location>
        <position position="1"/>
    </location>
</feature>
<accession>A0A8T0DYE9</accession>
<comment type="caution">
    <text evidence="1">The sequence shown here is derived from an EMBL/GenBank/DDBJ whole genome shotgun (WGS) entry which is preliminary data.</text>
</comment>
<organism evidence="1 2">
    <name type="scientific">Paragonimus westermani</name>
    <dbReference type="NCBI Taxonomy" id="34504"/>
    <lineage>
        <taxon>Eukaryota</taxon>
        <taxon>Metazoa</taxon>
        <taxon>Spiralia</taxon>
        <taxon>Lophotrochozoa</taxon>
        <taxon>Platyhelminthes</taxon>
        <taxon>Trematoda</taxon>
        <taxon>Digenea</taxon>
        <taxon>Plagiorchiida</taxon>
        <taxon>Troglotremata</taxon>
        <taxon>Troglotrematidae</taxon>
        <taxon>Paragonimus</taxon>
    </lineage>
</organism>
<protein>
    <submittedName>
        <fullName evidence="1">Uncharacterized protein</fullName>
    </submittedName>
</protein>
<dbReference type="AlphaFoldDB" id="A0A8T0DYE9"/>
<evidence type="ECO:0000313" key="1">
    <source>
        <dbReference type="EMBL" id="KAF8572192.1"/>
    </source>
</evidence>
<keyword evidence="2" id="KW-1185">Reference proteome</keyword>
<evidence type="ECO:0000313" key="2">
    <source>
        <dbReference type="Proteomes" id="UP000699462"/>
    </source>
</evidence>
<name>A0A8T0DYE9_9TREM</name>
<dbReference type="EMBL" id="JTDF01000139">
    <property type="protein sequence ID" value="KAF8572192.1"/>
    <property type="molecule type" value="Genomic_DNA"/>
</dbReference>
<dbReference type="Proteomes" id="UP000699462">
    <property type="component" value="Unassembled WGS sequence"/>
</dbReference>
<reference evidence="1 2" key="1">
    <citation type="submission" date="2019-07" db="EMBL/GenBank/DDBJ databases">
        <title>Annotation for the trematode Paragonimus westermani.</title>
        <authorList>
            <person name="Choi Y.-J."/>
        </authorList>
    </citation>
    <scope>NUCLEOTIDE SEQUENCE [LARGE SCALE GENOMIC DNA]</scope>
    <source>
        <strain evidence="1">180907_Pwestermani</strain>
    </source>
</reference>